<accession>N1PGR7</accession>
<dbReference type="OMA" id="YVEMDVT"/>
<reference evidence="2" key="1">
    <citation type="journal article" date="2012" name="PLoS Genet.">
        <title>The genomes of the fungal plant pathogens Cladosporium fulvum and Dothistroma septosporum reveal adaptation to different hosts and lifestyles but also signatures of common ancestry.</title>
        <authorList>
            <person name="de Wit P.J.G.M."/>
            <person name="van der Burgt A."/>
            <person name="Oekmen B."/>
            <person name="Stergiopoulos I."/>
            <person name="Abd-Elsalam K.A."/>
            <person name="Aerts A.L."/>
            <person name="Bahkali A.H."/>
            <person name="Beenen H.G."/>
            <person name="Chettri P."/>
            <person name="Cox M.P."/>
            <person name="Datema E."/>
            <person name="de Vries R.P."/>
            <person name="Dhillon B."/>
            <person name="Ganley A.R."/>
            <person name="Griffiths S.A."/>
            <person name="Guo Y."/>
            <person name="Hamelin R.C."/>
            <person name="Henrissat B."/>
            <person name="Kabir M.S."/>
            <person name="Jashni M.K."/>
            <person name="Kema G."/>
            <person name="Klaubauf S."/>
            <person name="Lapidus A."/>
            <person name="Levasseur A."/>
            <person name="Lindquist E."/>
            <person name="Mehrabi R."/>
            <person name="Ohm R.A."/>
            <person name="Owen T.J."/>
            <person name="Salamov A."/>
            <person name="Schwelm A."/>
            <person name="Schijlen E."/>
            <person name="Sun H."/>
            <person name="van den Burg H.A."/>
            <person name="van Ham R.C.H.J."/>
            <person name="Zhang S."/>
            <person name="Goodwin S.B."/>
            <person name="Grigoriev I.V."/>
            <person name="Collemare J."/>
            <person name="Bradshaw R.E."/>
        </authorList>
    </citation>
    <scope>NUCLEOTIDE SEQUENCE [LARGE SCALE GENOMIC DNA]</scope>
    <source>
        <strain evidence="2">NZE10 / CBS 128990</strain>
    </source>
</reference>
<organism evidence="1 2">
    <name type="scientific">Dothistroma septosporum (strain NZE10 / CBS 128990)</name>
    <name type="common">Red band needle blight fungus</name>
    <name type="synonym">Mycosphaerella pini</name>
    <dbReference type="NCBI Taxonomy" id="675120"/>
    <lineage>
        <taxon>Eukaryota</taxon>
        <taxon>Fungi</taxon>
        <taxon>Dikarya</taxon>
        <taxon>Ascomycota</taxon>
        <taxon>Pezizomycotina</taxon>
        <taxon>Dothideomycetes</taxon>
        <taxon>Dothideomycetidae</taxon>
        <taxon>Mycosphaerellales</taxon>
        <taxon>Mycosphaerellaceae</taxon>
        <taxon>Dothistroma</taxon>
    </lineage>
</organism>
<evidence type="ECO:0000313" key="1">
    <source>
        <dbReference type="EMBL" id="EME41572.1"/>
    </source>
</evidence>
<gene>
    <name evidence="1" type="ORF">DOTSEDRAFT_81845</name>
</gene>
<dbReference type="EMBL" id="KB446542">
    <property type="protein sequence ID" value="EME41572.1"/>
    <property type="molecule type" value="Genomic_DNA"/>
</dbReference>
<dbReference type="Proteomes" id="UP000016933">
    <property type="component" value="Unassembled WGS sequence"/>
</dbReference>
<evidence type="ECO:0008006" key="3">
    <source>
        <dbReference type="Google" id="ProtNLM"/>
    </source>
</evidence>
<dbReference type="OrthoDB" id="3899120at2759"/>
<protein>
    <recommendedName>
        <fullName evidence="3">SnoaL-like domain-containing protein</fullName>
    </recommendedName>
</protein>
<dbReference type="AlphaFoldDB" id="N1PGR7"/>
<name>N1PGR7_DOTSN</name>
<dbReference type="HOGENOM" id="CLU_1749598_0_0_1"/>
<proteinExistence type="predicted"/>
<keyword evidence="2" id="KW-1185">Reference proteome</keyword>
<reference evidence="1 2" key="2">
    <citation type="journal article" date="2012" name="PLoS Pathog.">
        <title>Diverse lifestyles and strategies of plant pathogenesis encoded in the genomes of eighteen Dothideomycetes fungi.</title>
        <authorList>
            <person name="Ohm R.A."/>
            <person name="Feau N."/>
            <person name="Henrissat B."/>
            <person name="Schoch C.L."/>
            <person name="Horwitz B.A."/>
            <person name="Barry K.W."/>
            <person name="Condon B.J."/>
            <person name="Copeland A.C."/>
            <person name="Dhillon B."/>
            <person name="Glaser F."/>
            <person name="Hesse C.N."/>
            <person name="Kosti I."/>
            <person name="LaButti K."/>
            <person name="Lindquist E.A."/>
            <person name="Lucas S."/>
            <person name="Salamov A.A."/>
            <person name="Bradshaw R.E."/>
            <person name="Ciuffetti L."/>
            <person name="Hamelin R.C."/>
            <person name="Kema G.H.J."/>
            <person name="Lawrence C."/>
            <person name="Scott J.A."/>
            <person name="Spatafora J.W."/>
            <person name="Turgeon B.G."/>
            <person name="de Wit P.J.G.M."/>
            <person name="Zhong S."/>
            <person name="Goodwin S.B."/>
            <person name="Grigoriev I.V."/>
        </authorList>
    </citation>
    <scope>NUCLEOTIDE SEQUENCE [LARGE SCALE GENOMIC DNA]</scope>
    <source>
        <strain evidence="2">NZE10 / CBS 128990</strain>
    </source>
</reference>
<evidence type="ECO:0000313" key="2">
    <source>
        <dbReference type="Proteomes" id="UP000016933"/>
    </source>
</evidence>
<sequence>MDHRTNAKQAATAGLECLSKACLLAWNDHDFDYEGTADRLKFRERIAPRFECRVENYPSQAMSWYDLNQLWRNFLATEPDCRFELISMHTDISDDEPRKAVLYVEMDVTGVKNVNLIRFMEMKWRVIEGRWMYCSCTTMGGSKANNGLI</sequence>